<dbReference type="OrthoDB" id="6910977at2759"/>
<feature type="domain" description="C2H2-type" evidence="10">
    <location>
        <begin position="164"/>
        <end position="194"/>
    </location>
</feature>
<keyword evidence="7" id="KW-0539">Nucleus</keyword>
<dbReference type="SUPFAM" id="SSF57667">
    <property type="entry name" value="beta-beta-alpha zinc fingers"/>
    <property type="match status" value="2"/>
</dbReference>
<keyword evidence="3" id="KW-0677">Repeat</keyword>
<dbReference type="InterPro" id="IPR013087">
    <property type="entry name" value="Znf_C2H2_type"/>
</dbReference>
<keyword evidence="6" id="KW-0238">DNA-binding</keyword>
<reference evidence="11" key="1">
    <citation type="journal article" date="2020" name="Stud. Mycol.">
        <title>101 Dothideomycetes genomes: a test case for predicting lifestyles and emergence of pathogens.</title>
        <authorList>
            <person name="Haridas S."/>
            <person name="Albert R."/>
            <person name="Binder M."/>
            <person name="Bloem J."/>
            <person name="Labutti K."/>
            <person name="Salamov A."/>
            <person name="Andreopoulos B."/>
            <person name="Baker S."/>
            <person name="Barry K."/>
            <person name="Bills G."/>
            <person name="Bluhm B."/>
            <person name="Cannon C."/>
            <person name="Castanera R."/>
            <person name="Culley D."/>
            <person name="Daum C."/>
            <person name="Ezra D."/>
            <person name="Gonzalez J."/>
            <person name="Henrissat B."/>
            <person name="Kuo A."/>
            <person name="Liang C."/>
            <person name="Lipzen A."/>
            <person name="Lutzoni F."/>
            <person name="Magnuson J."/>
            <person name="Mondo S."/>
            <person name="Nolan M."/>
            <person name="Ohm R."/>
            <person name="Pangilinan J."/>
            <person name="Park H.-J."/>
            <person name="Ramirez L."/>
            <person name="Alfaro M."/>
            <person name="Sun H."/>
            <person name="Tritt A."/>
            <person name="Yoshinaga Y."/>
            <person name="Zwiers L.-H."/>
            <person name="Turgeon B."/>
            <person name="Goodwin S."/>
            <person name="Spatafora J."/>
            <person name="Crous P."/>
            <person name="Grigoriev I."/>
        </authorList>
    </citation>
    <scope>NUCLEOTIDE SEQUENCE</scope>
    <source>
        <strain evidence="11">CBS 113389</strain>
    </source>
</reference>
<evidence type="ECO:0000313" key="11">
    <source>
        <dbReference type="EMBL" id="KAF2484950.1"/>
    </source>
</evidence>
<evidence type="ECO:0000256" key="1">
    <source>
        <dbReference type="ARBA" id="ARBA00004123"/>
    </source>
</evidence>
<protein>
    <recommendedName>
        <fullName evidence="10">C2H2-type domain-containing protein</fullName>
    </recommendedName>
</protein>
<dbReference type="GO" id="GO:0008270">
    <property type="term" value="F:zinc ion binding"/>
    <property type="evidence" value="ECO:0007669"/>
    <property type="project" value="UniProtKB-KW"/>
</dbReference>
<dbReference type="PANTHER" id="PTHR24404:SF114">
    <property type="entry name" value="KLUMPFUSS, ISOFORM B-RELATED"/>
    <property type="match status" value="1"/>
</dbReference>
<feature type="compositionally biased region" description="Basic residues" evidence="9">
    <location>
        <begin position="503"/>
        <end position="512"/>
    </location>
</feature>
<evidence type="ECO:0000256" key="5">
    <source>
        <dbReference type="ARBA" id="ARBA00022833"/>
    </source>
</evidence>
<feature type="compositionally biased region" description="Polar residues" evidence="9">
    <location>
        <begin position="288"/>
        <end position="316"/>
    </location>
</feature>
<feature type="compositionally biased region" description="Polar residues" evidence="9">
    <location>
        <begin position="129"/>
        <end position="156"/>
    </location>
</feature>
<evidence type="ECO:0000256" key="8">
    <source>
        <dbReference type="PROSITE-ProRule" id="PRU00042"/>
    </source>
</evidence>
<evidence type="ECO:0000313" key="12">
    <source>
        <dbReference type="Proteomes" id="UP000799767"/>
    </source>
</evidence>
<dbReference type="PROSITE" id="PS00028">
    <property type="entry name" value="ZINC_FINGER_C2H2_1"/>
    <property type="match status" value="2"/>
</dbReference>
<dbReference type="Gene3D" id="3.30.160.60">
    <property type="entry name" value="Classic Zinc Finger"/>
    <property type="match status" value="2"/>
</dbReference>
<keyword evidence="4 8" id="KW-0863">Zinc-finger</keyword>
<dbReference type="AlphaFoldDB" id="A0A6A6PXX0"/>
<feature type="compositionally biased region" description="Polar residues" evidence="9">
    <location>
        <begin position="489"/>
        <end position="500"/>
    </location>
</feature>
<dbReference type="EMBL" id="MU001633">
    <property type="protein sequence ID" value="KAF2484950.1"/>
    <property type="molecule type" value="Genomic_DNA"/>
</dbReference>
<dbReference type="InterPro" id="IPR050589">
    <property type="entry name" value="Ikaros_C2H2-ZF"/>
</dbReference>
<evidence type="ECO:0000256" key="2">
    <source>
        <dbReference type="ARBA" id="ARBA00022723"/>
    </source>
</evidence>
<dbReference type="RefSeq" id="XP_033591519.1">
    <property type="nucleotide sequence ID" value="XM_033738854.1"/>
</dbReference>
<proteinExistence type="predicted"/>
<dbReference type="InterPro" id="IPR036236">
    <property type="entry name" value="Znf_C2H2_sf"/>
</dbReference>
<dbReference type="GO" id="GO:0006357">
    <property type="term" value="P:regulation of transcription by RNA polymerase II"/>
    <property type="evidence" value="ECO:0007669"/>
    <property type="project" value="TreeGrafter"/>
</dbReference>
<evidence type="ECO:0000256" key="3">
    <source>
        <dbReference type="ARBA" id="ARBA00022737"/>
    </source>
</evidence>
<keyword evidence="12" id="KW-1185">Reference proteome</keyword>
<dbReference type="GO" id="GO:0000978">
    <property type="term" value="F:RNA polymerase II cis-regulatory region sequence-specific DNA binding"/>
    <property type="evidence" value="ECO:0007669"/>
    <property type="project" value="TreeGrafter"/>
</dbReference>
<dbReference type="GO" id="GO:0005634">
    <property type="term" value="C:nucleus"/>
    <property type="evidence" value="ECO:0007669"/>
    <property type="project" value="UniProtKB-SubCell"/>
</dbReference>
<keyword evidence="5" id="KW-0862">Zinc</keyword>
<dbReference type="Proteomes" id="UP000799767">
    <property type="component" value="Unassembled WGS sequence"/>
</dbReference>
<gene>
    <name evidence="11" type="ORF">BDY17DRAFT_94077</name>
</gene>
<evidence type="ECO:0000256" key="7">
    <source>
        <dbReference type="ARBA" id="ARBA00023242"/>
    </source>
</evidence>
<comment type="subcellular location">
    <subcellularLocation>
        <location evidence="1">Nucleus</location>
    </subcellularLocation>
</comment>
<evidence type="ECO:0000256" key="9">
    <source>
        <dbReference type="SAM" id="MobiDB-lite"/>
    </source>
</evidence>
<feature type="region of interest" description="Disordered" evidence="9">
    <location>
        <begin position="280"/>
        <end position="339"/>
    </location>
</feature>
<name>A0A6A6PXX0_9PEZI</name>
<dbReference type="SMART" id="SM00355">
    <property type="entry name" value="ZnF_C2H2"/>
    <property type="match status" value="3"/>
</dbReference>
<feature type="domain" description="C2H2-type" evidence="10">
    <location>
        <begin position="194"/>
        <end position="221"/>
    </location>
</feature>
<organism evidence="11 12">
    <name type="scientific">Neohortaea acidophila</name>
    <dbReference type="NCBI Taxonomy" id="245834"/>
    <lineage>
        <taxon>Eukaryota</taxon>
        <taxon>Fungi</taxon>
        <taxon>Dikarya</taxon>
        <taxon>Ascomycota</taxon>
        <taxon>Pezizomycotina</taxon>
        <taxon>Dothideomycetes</taxon>
        <taxon>Dothideomycetidae</taxon>
        <taxon>Mycosphaerellales</taxon>
        <taxon>Teratosphaeriaceae</taxon>
        <taxon>Neohortaea</taxon>
    </lineage>
</organism>
<feature type="compositionally biased region" description="Acidic residues" evidence="9">
    <location>
        <begin position="1"/>
        <end position="14"/>
    </location>
</feature>
<evidence type="ECO:0000256" key="4">
    <source>
        <dbReference type="ARBA" id="ARBA00022771"/>
    </source>
</evidence>
<sequence length="512" mass="56176">MEPDEHMEEDDGWLEDNSRPEHDESELFAGVGANFDTEYGIQDIPELGYDDIDQNTSFLPDPSAASRHRLWQLAEGEPSFDDILGRAVYDLDGVFDQAPRQYNLGASDSDYVNSVCNSFQDVWQPPGPSQTGSTDPTRQSSNGDDIWSSTTPLTETTADNARPFACAVDGCSGRFTTATGLARHVQRCHQRPKVECPVCGTLLSPSGHMAKHLRTHQAREEWKFNCDLCGRKWQRKDQLKRHRNNRECVKARQRIASLPSPIPESSEMAARRLQQRTRATLLPADRTTPASQGSASSTNSQVEASKSASVSGTGQPRSAAATHHPTPRSPVPPPGMGPFVPPADLQPFLLPSSCVPYVLPSGLELLFPFSSPIEPGIAPNPSNEHAWVAFLPSVASSPPPVLEDLQLHALHGTLTNSYHHLGPEAQPFAPDQEDEWLDPRLRRPPQTNEGSCIPNARPTSARMRSEQQPPEHSNAAAPHERDAALCHVTENSSNNQTGSSGRPRWKGKGRQF</sequence>
<feature type="region of interest" description="Disordered" evidence="9">
    <location>
        <begin position="122"/>
        <end position="156"/>
    </location>
</feature>
<evidence type="ECO:0000259" key="10">
    <source>
        <dbReference type="PROSITE" id="PS50157"/>
    </source>
</evidence>
<evidence type="ECO:0000256" key="6">
    <source>
        <dbReference type="ARBA" id="ARBA00023125"/>
    </source>
</evidence>
<dbReference type="GO" id="GO:0003700">
    <property type="term" value="F:DNA-binding transcription factor activity"/>
    <property type="evidence" value="ECO:0007669"/>
    <property type="project" value="TreeGrafter"/>
</dbReference>
<keyword evidence="2" id="KW-0479">Metal-binding</keyword>
<dbReference type="PANTHER" id="PTHR24404">
    <property type="entry name" value="ZINC FINGER PROTEIN"/>
    <property type="match status" value="1"/>
</dbReference>
<dbReference type="PROSITE" id="PS50157">
    <property type="entry name" value="ZINC_FINGER_C2H2_2"/>
    <property type="match status" value="3"/>
</dbReference>
<dbReference type="GeneID" id="54479855"/>
<feature type="domain" description="C2H2-type" evidence="10">
    <location>
        <begin position="224"/>
        <end position="255"/>
    </location>
</feature>
<accession>A0A6A6PXX0</accession>
<feature type="region of interest" description="Disordered" evidence="9">
    <location>
        <begin position="1"/>
        <end position="25"/>
    </location>
</feature>
<feature type="compositionally biased region" description="Pro residues" evidence="9">
    <location>
        <begin position="327"/>
        <end position="339"/>
    </location>
</feature>
<feature type="region of interest" description="Disordered" evidence="9">
    <location>
        <begin position="436"/>
        <end position="512"/>
    </location>
</feature>